<reference evidence="8" key="1">
    <citation type="submission" date="2021-02" db="EMBL/GenBank/DDBJ databases">
        <authorList>
            <person name="Nowell W R."/>
        </authorList>
    </citation>
    <scope>NUCLEOTIDE SEQUENCE</scope>
    <source>
        <strain evidence="8">Ploen Becks lab</strain>
    </source>
</reference>
<keyword evidence="2 5" id="KW-0812">Transmembrane</keyword>
<sequence length="420" mass="49170">MNTSEIFFLLSKNPKEESLFEIFESINFYTCFVLVIIGLVGNIAAIYLLISHSISCKRSLRSIKSSSYLYILSLAISDSIFLLSHFIEDIIPEINRNSNLFQLVNRSNFFCKLIIYLRNSARICSSYLVVLFAYERFVVINFPLKRLQYQSKKFTKKIITILFITGFLSNGYTFFINGLRKKEQHEKSLEGKISLNGDNLECDVIDKFKSIYDYFILTYTFIGIIIPIILVSFFNLFIAKVLFERKNILLRNLSKQTNSSYLNTSKNEYDYESLALNLKESKFTLTFNKSLSEFEKNQIKRQQQSLVESPCKKLLQMRYSNNYNSSPKLRSINLSHQNSKDIMSQKFRDSGRATIILIMLSIFFVGLNFPYIVSWCLFYIPYQRGLLEQENIYFRYSFVLLSEILHIANFSINIFLYCIA</sequence>
<evidence type="ECO:0000256" key="3">
    <source>
        <dbReference type="ARBA" id="ARBA00022989"/>
    </source>
</evidence>
<evidence type="ECO:0000256" key="4">
    <source>
        <dbReference type="ARBA" id="ARBA00023136"/>
    </source>
</evidence>
<dbReference type="PROSITE" id="PS50262">
    <property type="entry name" value="G_PROTEIN_RECEP_F1_2"/>
    <property type="match status" value="1"/>
</dbReference>
<dbReference type="SUPFAM" id="SSF81321">
    <property type="entry name" value="Family A G protein-coupled receptor-like"/>
    <property type="match status" value="1"/>
</dbReference>
<dbReference type="InterPro" id="IPR000276">
    <property type="entry name" value="GPCR_Rhodpsn"/>
</dbReference>
<accession>A0A814NIK8</accession>
<dbReference type="GO" id="GO:0004930">
    <property type="term" value="F:G protein-coupled receptor activity"/>
    <property type="evidence" value="ECO:0007669"/>
    <property type="project" value="UniProtKB-KW"/>
</dbReference>
<dbReference type="OrthoDB" id="9990906at2759"/>
<feature type="transmembrane region" description="Helical" evidence="6">
    <location>
        <begin position="353"/>
        <end position="380"/>
    </location>
</feature>
<dbReference type="Pfam" id="PF00001">
    <property type="entry name" value="7tm_1"/>
    <property type="match status" value="1"/>
</dbReference>
<evidence type="ECO:0000256" key="2">
    <source>
        <dbReference type="ARBA" id="ARBA00022692"/>
    </source>
</evidence>
<keyword evidence="5" id="KW-0297">G-protein coupled receptor</keyword>
<comment type="subcellular location">
    <subcellularLocation>
        <location evidence="1">Membrane</location>
    </subcellularLocation>
</comment>
<evidence type="ECO:0000256" key="6">
    <source>
        <dbReference type="SAM" id="Phobius"/>
    </source>
</evidence>
<keyword evidence="5" id="KW-0675">Receptor</keyword>
<proteinExistence type="inferred from homology"/>
<dbReference type="Proteomes" id="UP000663879">
    <property type="component" value="Unassembled WGS sequence"/>
</dbReference>
<keyword evidence="5" id="KW-0807">Transducer</keyword>
<dbReference type="PANTHER" id="PTHR46641:SF2">
    <property type="entry name" value="FMRFAMIDE RECEPTOR"/>
    <property type="match status" value="1"/>
</dbReference>
<keyword evidence="3 6" id="KW-1133">Transmembrane helix</keyword>
<feature type="non-terminal residue" evidence="8">
    <location>
        <position position="420"/>
    </location>
</feature>
<protein>
    <recommendedName>
        <fullName evidence="7">G-protein coupled receptors family 1 profile domain-containing protein</fullName>
    </recommendedName>
</protein>
<feature type="transmembrane region" description="Helical" evidence="6">
    <location>
        <begin position="154"/>
        <end position="175"/>
    </location>
</feature>
<organism evidence="8 9">
    <name type="scientific">Brachionus calyciflorus</name>
    <dbReference type="NCBI Taxonomy" id="104777"/>
    <lineage>
        <taxon>Eukaryota</taxon>
        <taxon>Metazoa</taxon>
        <taxon>Spiralia</taxon>
        <taxon>Gnathifera</taxon>
        <taxon>Rotifera</taxon>
        <taxon>Eurotatoria</taxon>
        <taxon>Monogononta</taxon>
        <taxon>Pseudotrocha</taxon>
        <taxon>Ploima</taxon>
        <taxon>Brachionidae</taxon>
        <taxon>Brachionus</taxon>
    </lineage>
</organism>
<dbReference type="AlphaFoldDB" id="A0A814NIK8"/>
<keyword evidence="4 6" id="KW-0472">Membrane</keyword>
<dbReference type="PANTHER" id="PTHR46641">
    <property type="entry name" value="FMRFAMIDE RECEPTOR-RELATED"/>
    <property type="match status" value="1"/>
</dbReference>
<feature type="transmembrane region" description="Helical" evidence="6">
    <location>
        <begin position="26"/>
        <end position="48"/>
    </location>
</feature>
<evidence type="ECO:0000256" key="5">
    <source>
        <dbReference type="RuleBase" id="RU000688"/>
    </source>
</evidence>
<dbReference type="EMBL" id="CAJNOC010007140">
    <property type="protein sequence ID" value="CAF1092761.1"/>
    <property type="molecule type" value="Genomic_DNA"/>
</dbReference>
<feature type="domain" description="G-protein coupled receptors family 1 profile" evidence="7">
    <location>
        <begin position="41"/>
        <end position="417"/>
    </location>
</feature>
<keyword evidence="9" id="KW-1185">Reference proteome</keyword>
<evidence type="ECO:0000313" key="9">
    <source>
        <dbReference type="Proteomes" id="UP000663879"/>
    </source>
</evidence>
<dbReference type="PROSITE" id="PS00237">
    <property type="entry name" value="G_PROTEIN_RECEP_F1_1"/>
    <property type="match status" value="1"/>
</dbReference>
<feature type="transmembrane region" description="Helical" evidence="6">
    <location>
        <begin position="392"/>
        <end position="419"/>
    </location>
</feature>
<dbReference type="Gene3D" id="1.20.1070.10">
    <property type="entry name" value="Rhodopsin 7-helix transmembrane proteins"/>
    <property type="match status" value="1"/>
</dbReference>
<dbReference type="GO" id="GO:0016020">
    <property type="term" value="C:membrane"/>
    <property type="evidence" value="ECO:0007669"/>
    <property type="project" value="UniProtKB-SubCell"/>
</dbReference>
<dbReference type="InterPro" id="IPR052954">
    <property type="entry name" value="GPCR-Ligand_Int"/>
</dbReference>
<name>A0A814NIK8_9BILA</name>
<comment type="similarity">
    <text evidence="5">Belongs to the G-protein coupled receptor 1 family.</text>
</comment>
<comment type="caution">
    <text evidence="8">The sequence shown here is derived from an EMBL/GenBank/DDBJ whole genome shotgun (WGS) entry which is preliminary data.</text>
</comment>
<evidence type="ECO:0000256" key="1">
    <source>
        <dbReference type="ARBA" id="ARBA00004370"/>
    </source>
</evidence>
<feature type="transmembrane region" description="Helical" evidence="6">
    <location>
        <begin position="216"/>
        <end position="243"/>
    </location>
</feature>
<dbReference type="InterPro" id="IPR017452">
    <property type="entry name" value="GPCR_Rhodpsn_7TM"/>
</dbReference>
<evidence type="ECO:0000313" key="8">
    <source>
        <dbReference type="EMBL" id="CAF1092761.1"/>
    </source>
</evidence>
<gene>
    <name evidence="8" type="ORF">OXX778_LOCUS20753</name>
</gene>
<dbReference type="PRINTS" id="PR00237">
    <property type="entry name" value="GPCRRHODOPSN"/>
</dbReference>
<evidence type="ECO:0000259" key="7">
    <source>
        <dbReference type="PROSITE" id="PS50262"/>
    </source>
</evidence>